<evidence type="ECO:0000256" key="1">
    <source>
        <dbReference type="SAM" id="MobiDB-lite"/>
    </source>
</evidence>
<dbReference type="EMBL" id="LDAU01000204">
    <property type="protein sequence ID" value="KRW99757.1"/>
    <property type="molecule type" value="Genomic_DNA"/>
</dbReference>
<feature type="region of interest" description="Disordered" evidence="1">
    <location>
        <begin position="143"/>
        <end position="171"/>
    </location>
</feature>
<evidence type="ECO:0000259" key="2">
    <source>
        <dbReference type="PROSITE" id="PS51184"/>
    </source>
</evidence>
<dbReference type="OrthoDB" id="415358at2759"/>
<dbReference type="Proteomes" id="UP000054937">
    <property type="component" value="Unassembled WGS sequence"/>
</dbReference>
<accession>A0A0V0QBY6</accession>
<dbReference type="Gene3D" id="2.60.120.10">
    <property type="entry name" value="Jelly Rolls"/>
    <property type="match status" value="2"/>
</dbReference>
<evidence type="ECO:0000313" key="4">
    <source>
        <dbReference type="Proteomes" id="UP000054937"/>
    </source>
</evidence>
<comment type="caution">
    <text evidence="3">The sequence shown here is derived from an EMBL/GenBank/DDBJ whole genome shotgun (WGS) entry which is preliminary data.</text>
</comment>
<protein>
    <recommendedName>
        <fullName evidence="2">JmjC domain-containing protein</fullName>
    </recommendedName>
</protein>
<dbReference type="SUPFAM" id="SSF51197">
    <property type="entry name" value="Clavaminate synthase-like"/>
    <property type="match status" value="1"/>
</dbReference>
<proteinExistence type="predicted"/>
<reference evidence="3 4" key="1">
    <citation type="journal article" date="2015" name="Sci. Rep.">
        <title>Genome of the facultative scuticociliatosis pathogen Pseudocohnilembus persalinus provides insight into its virulence through horizontal gene transfer.</title>
        <authorList>
            <person name="Xiong J."/>
            <person name="Wang G."/>
            <person name="Cheng J."/>
            <person name="Tian M."/>
            <person name="Pan X."/>
            <person name="Warren A."/>
            <person name="Jiang C."/>
            <person name="Yuan D."/>
            <person name="Miao W."/>
        </authorList>
    </citation>
    <scope>NUCLEOTIDE SEQUENCE [LARGE SCALE GENOMIC DNA]</scope>
    <source>
        <strain evidence="3">36N120E</strain>
    </source>
</reference>
<organism evidence="3 4">
    <name type="scientific">Pseudocohnilembus persalinus</name>
    <name type="common">Ciliate</name>
    <dbReference type="NCBI Taxonomy" id="266149"/>
    <lineage>
        <taxon>Eukaryota</taxon>
        <taxon>Sar</taxon>
        <taxon>Alveolata</taxon>
        <taxon>Ciliophora</taxon>
        <taxon>Intramacronucleata</taxon>
        <taxon>Oligohymenophorea</taxon>
        <taxon>Scuticociliatia</taxon>
        <taxon>Philasterida</taxon>
        <taxon>Pseudocohnilembidae</taxon>
        <taxon>Pseudocohnilembus</taxon>
    </lineage>
</organism>
<dbReference type="InterPro" id="IPR003347">
    <property type="entry name" value="JmjC_dom"/>
</dbReference>
<gene>
    <name evidence="3" type="ORF">PPERSA_07834</name>
</gene>
<dbReference type="InterPro" id="IPR014710">
    <property type="entry name" value="RmlC-like_jellyroll"/>
</dbReference>
<feature type="domain" description="JmjC" evidence="2">
    <location>
        <begin position="205"/>
        <end position="384"/>
    </location>
</feature>
<dbReference type="PANTHER" id="PTHR12461:SF83">
    <property type="entry name" value="JMJC DOMAIN-CONTAINING PROTEIN"/>
    <property type="match status" value="1"/>
</dbReference>
<dbReference type="AlphaFoldDB" id="A0A0V0QBY6"/>
<dbReference type="Pfam" id="PF13621">
    <property type="entry name" value="Cupin_8"/>
    <property type="match status" value="1"/>
</dbReference>
<dbReference type="InParanoid" id="A0A0V0QBY6"/>
<dbReference type="InterPro" id="IPR041667">
    <property type="entry name" value="Cupin_8"/>
</dbReference>
<feature type="compositionally biased region" description="Basic and acidic residues" evidence="1">
    <location>
        <begin position="143"/>
        <end position="165"/>
    </location>
</feature>
<dbReference type="CDD" id="cd02208">
    <property type="entry name" value="cupin_RmlC-like"/>
    <property type="match status" value="1"/>
</dbReference>
<dbReference type="PANTHER" id="PTHR12461">
    <property type="entry name" value="HYPOXIA-INDUCIBLE FACTOR 1 ALPHA INHIBITOR-RELATED"/>
    <property type="match status" value="1"/>
</dbReference>
<sequence length="397" mass="46546">MGIYIQQLENYVNSYENEKEFEKIKEIQITINSEDLVQNYLLKQIPFVLRGGANNWLQKNKSYLSPDNLLEKMGESKVHIKASGNGYYEGSEDIQLWKDENFQEPPSYVQDNLADKDKVLVRPLGLDVKLKEIFQTLLKYNQKQENEKNQEQPKKQQFEEKDNKKTINNNTKSEKIAGNLSNNLRNLTYFDEKSQSKKKIINSSFYIEYLDIQTYLPQIQKQVLHDLIPNLRKFLKNEKKNFWLGAGDTTSNFHFDAMENFMVVLQGSKTFNLIGVSQSGEMKEGHLREAIWKMECVKGEKDVYELKRNQFLQSTSMVNTPLQEFSERKSVQVTLNEGDVLYLPAWVWHEVSSTKSEETGLSMAINFWFDPIFKKQFPCPNCKREFDNILYEDLLNL</sequence>
<keyword evidence="4" id="KW-1185">Reference proteome</keyword>
<evidence type="ECO:0000313" key="3">
    <source>
        <dbReference type="EMBL" id="KRW99757.1"/>
    </source>
</evidence>
<dbReference type="PROSITE" id="PS51184">
    <property type="entry name" value="JMJC"/>
    <property type="match status" value="1"/>
</dbReference>
<name>A0A0V0QBY6_PSEPJ</name>
<dbReference type="SMART" id="SM00558">
    <property type="entry name" value="JmjC"/>
    <property type="match status" value="1"/>
</dbReference>